<evidence type="ECO:0000256" key="2">
    <source>
        <dbReference type="ARBA" id="ARBA00022737"/>
    </source>
</evidence>
<keyword evidence="1 3" id="KW-0732">Signal</keyword>
<dbReference type="EMBL" id="JAUUTY010000007">
    <property type="protein sequence ID" value="KAK1604049.1"/>
    <property type="molecule type" value="Genomic_DNA"/>
</dbReference>
<dbReference type="PANTHER" id="PTHR32099">
    <property type="entry name" value="CYSTEINE-RICH REPEAT SECRETORY PROTEIN"/>
    <property type="match status" value="1"/>
</dbReference>
<dbReference type="PANTHER" id="PTHR32099:SF106">
    <property type="entry name" value="GNK2-HOMOLOGOUS DOMAIN-CONTAINING PROTEIN"/>
    <property type="match status" value="1"/>
</dbReference>
<evidence type="ECO:0000313" key="6">
    <source>
        <dbReference type="Proteomes" id="UP001231189"/>
    </source>
</evidence>
<dbReference type="InterPro" id="IPR002902">
    <property type="entry name" value="GNK2"/>
</dbReference>
<evidence type="ECO:0000259" key="4">
    <source>
        <dbReference type="PROSITE" id="PS51473"/>
    </source>
</evidence>
<evidence type="ECO:0000313" key="5">
    <source>
        <dbReference type="EMBL" id="KAK1604049.1"/>
    </source>
</evidence>
<feature type="signal peptide" evidence="3">
    <location>
        <begin position="1"/>
        <end position="19"/>
    </location>
</feature>
<feature type="domain" description="Gnk2-homologous" evidence="4">
    <location>
        <begin position="4"/>
        <end position="108"/>
    </location>
</feature>
<gene>
    <name evidence="5" type="ORF">QYE76_027722</name>
</gene>
<comment type="caution">
    <text evidence="5">The sequence shown here is derived from an EMBL/GenBank/DDBJ whole genome shotgun (WGS) entry which is preliminary data.</text>
</comment>
<sequence length="169" mass="18223">MVILLLLLLSGLTPFLAAADEFCDNLKVLAATLPENTSSSPVHFAAASFGQAPNVAYTLALCRGDILNDTACGECVASLFQIFLNVAPCYKAVSYYGDCIFVYSANDILAPSNNTGGTIPSRGFGRSFHPRPKLCPPGEISYKNSLRHHRSLGLLVPTPIRLERYQRSG</sequence>
<dbReference type="Gene3D" id="3.30.430.20">
    <property type="entry name" value="Gnk2 domain, C-X8-C-X2-C motif"/>
    <property type="match status" value="1"/>
</dbReference>
<dbReference type="Pfam" id="PF01657">
    <property type="entry name" value="Stress-antifung"/>
    <property type="match status" value="1"/>
</dbReference>
<name>A0AAD8QMX5_LOLMU</name>
<keyword evidence="2" id="KW-0677">Repeat</keyword>
<accession>A0AAD8QMX5</accession>
<evidence type="ECO:0000256" key="3">
    <source>
        <dbReference type="SAM" id="SignalP"/>
    </source>
</evidence>
<dbReference type="CDD" id="cd23509">
    <property type="entry name" value="Gnk2-like"/>
    <property type="match status" value="1"/>
</dbReference>
<keyword evidence="6" id="KW-1185">Reference proteome</keyword>
<dbReference type="InterPro" id="IPR038408">
    <property type="entry name" value="GNK2_sf"/>
</dbReference>
<organism evidence="5 6">
    <name type="scientific">Lolium multiflorum</name>
    <name type="common">Italian ryegrass</name>
    <name type="synonym">Lolium perenne subsp. multiflorum</name>
    <dbReference type="NCBI Taxonomy" id="4521"/>
    <lineage>
        <taxon>Eukaryota</taxon>
        <taxon>Viridiplantae</taxon>
        <taxon>Streptophyta</taxon>
        <taxon>Embryophyta</taxon>
        <taxon>Tracheophyta</taxon>
        <taxon>Spermatophyta</taxon>
        <taxon>Magnoliopsida</taxon>
        <taxon>Liliopsida</taxon>
        <taxon>Poales</taxon>
        <taxon>Poaceae</taxon>
        <taxon>BOP clade</taxon>
        <taxon>Pooideae</taxon>
        <taxon>Poodae</taxon>
        <taxon>Poeae</taxon>
        <taxon>Poeae Chloroplast Group 2 (Poeae type)</taxon>
        <taxon>Loliodinae</taxon>
        <taxon>Loliinae</taxon>
        <taxon>Lolium</taxon>
    </lineage>
</organism>
<protein>
    <recommendedName>
        <fullName evidence="4">Gnk2-homologous domain-containing protein</fullName>
    </recommendedName>
</protein>
<dbReference type="AlphaFoldDB" id="A0AAD8QMX5"/>
<reference evidence="5" key="1">
    <citation type="submission" date="2023-07" db="EMBL/GenBank/DDBJ databases">
        <title>A chromosome-level genome assembly of Lolium multiflorum.</title>
        <authorList>
            <person name="Chen Y."/>
            <person name="Copetti D."/>
            <person name="Kolliker R."/>
            <person name="Studer B."/>
        </authorList>
    </citation>
    <scope>NUCLEOTIDE SEQUENCE</scope>
    <source>
        <strain evidence="5">02402/16</strain>
        <tissue evidence="5">Leaf</tissue>
    </source>
</reference>
<dbReference type="FunFam" id="3.30.430.20:FF:000028">
    <property type="entry name" value="Putative DUF26-domain receptor-like protein kinase family protein"/>
    <property type="match status" value="1"/>
</dbReference>
<proteinExistence type="predicted"/>
<dbReference type="PROSITE" id="PS51473">
    <property type="entry name" value="GNK2"/>
    <property type="match status" value="1"/>
</dbReference>
<dbReference type="Proteomes" id="UP001231189">
    <property type="component" value="Unassembled WGS sequence"/>
</dbReference>
<evidence type="ECO:0000256" key="1">
    <source>
        <dbReference type="ARBA" id="ARBA00022729"/>
    </source>
</evidence>
<feature type="chain" id="PRO_5042222654" description="Gnk2-homologous domain-containing protein" evidence="3">
    <location>
        <begin position="20"/>
        <end position="169"/>
    </location>
</feature>